<keyword evidence="3 10" id="KW-0547">Nucleotide-binding</keyword>
<dbReference type="PRINTS" id="PR00193">
    <property type="entry name" value="MYOSINHEAVY"/>
</dbReference>
<keyword evidence="7 10" id="KW-0518">Myosin</keyword>
<dbReference type="InterPro" id="IPR027417">
    <property type="entry name" value="P-loop_NTPase"/>
</dbReference>
<gene>
    <name evidence="15" type="ORF">LUZ62_088651</name>
</gene>
<evidence type="ECO:0000256" key="1">
    <source>
        <dbReference type="ARBA" id="ARBA00008049"/>
    </source>
</evidence>
<dbReference type="GO" id="GO:0030048">
    <property type="term" value="P:actin filament-based movement"/>
    <property type="evidence" value="ECO:0007669"/>
    <property type="project" value="UniProtKB-ARBA"/>
</dbReference>
<organism evidence="15 16">
    <name type="scientific">Rhynchospora pubera</name>
    <dbReference type="NCBI Taxonomy" id="906938"/>
    <lineage>
        <taxon>Eukaryota</taxon>
        <taxon>Viridiplantae</taxon>
        <taxon>Streptophyta</taxon>
        <taxon>Embryophyta</taxon>
        <taxon>Tracheophyta</taxon>
        <taxon>Spermatophyta</taxon>
        <taxon>Magnoliopsida</taxon>
        <taxon>Liliopsida</taxon>
        <taxon>Poales</taxon>
        <taxon>Cyperaceae</taxon>
        <taxon>Cyperoideae</taxon>
        <taxon>Rhynchosporeae</taxon>
        <taxon>Rhynchospora</taxon>
    </lineage>
</organism>
<evidence type="ECO:0000256" key="7">
    <source>
        <dbReference type="ARBA" id="ARBA00023123"/>
    </source>
</evidence>
<dbReference type="EMBL" id="JAMFTS010000005">
    <property type="protein sequence ID" value="KAJ4754246.1"/>
    <property type="molecule type" value="Genomic_DNA"/>
</dbReference>
<accession>A0AAV8CGB6</accession>
<evidence type="ECO:0000256" key="10">
    <source>
        <dbReference type="PROSITE-ProRule" id="PRU00782"/>
    </source>
</evidence>
<dbReference type="GO" id="GO:0016020">
    <property type="term" value="C:membrane"/>
    <property type="evidence" value="ECO:0007669"/>
    <property type="project" value="TreeGrafter"/>
</dbReference>
<dbReference type="PROSITE" id="PS50096">
    <property type="entry name" value="IQ"/>
    <property type="match status" value="3"/>
</dbReference>
<feature type="coiled-coil region" evidence="11">
    <location>
        <begin position="903"/>
        <end position="969"/>
    </location>
</feature>
<dbReference type="SMART" id="SM00242">
    <property type="entry name" value="MYSc"/>
    <property type="match status" value="1"/>
</dbReference>
<dbReference type="SMART" id="SM00015">
    <property type="entry name" value="IQ"/>
    <property type="match status" value="6"/>
</dbReference>
<dbReference type="InterPro" id="IPR037975">
    <property type="entry name" value="MyosinXI_CBD"/>
</dbReference>
<dbReference type="InterPro" id="IPR036018">
    <property type="entry name" value="MYSc_Myo11"/>
</dbReference>
<sequence>MNPKTLNGHAFKFHSLSLFSPPYYSLLKMSFRKGSKVWLEDKELAWVEGEVVDLKDNLFVVITGQKKKVTTAPDKLLPRDTDEDFSGGHVDDMTKLTYLNEPGVLYNLKRRYALNEIYTYTGTILIAVNPFTKLPHLYNEYMMEQYKGVRLGDLSPHVFAVADASYRAMMNETRSQSILVSGESGAGKTETTKLIMQYLTFVGGRAAIDDRSVEQQVLESNPLLEAFGNAKTVRNDNSSRFGKFVEIQFDASGRISGAAIRTYLLERSRVVQITDPERNFHCFYQLCASEEYAEKYKLGHPSSFHYLNQSNSYELEGSSNAEEYGRTKRAMDIVGITRNDQEAIFRTLAAILHLGNIEFSPGKDYDSSVIKDSKSNFHLKMAAELFMCDPDLLVTTLCSRSIQTREGIIVKFLDCEAATANRDTLAKTVYSKLFDWLVENINKSIGQDKGSKIQIGVLDIYGFECFTRNSFEQFCINFANEKLQQHFNEHVFKMEQEEYSNEEINWSYIEFIDNQDVLDLIEKKPIGIISLLDEACMFPKSTHETFSTKLFQSFRSHSRLEKTKFSETDFTICHYAGKVTYQTDSFLDKNRDYVIVEHCNLLSSSKCPFVSGLFVSLPEESSRSSYKFSSVSSRFKQQLQALMDTLNSTEPHYIRCVKPNSLNRPQIFENQSVLHQLRCGGVLEAVRISLAGYPTRRTYFEFVDRFGLLALELMDGSYNEKAITKGILEKLNLGNFQLGTSKVFLRAGQIAVLDVRRSEVLDNAARFIQSRFKTFTTRKEFLCTREASISLQAFCRGCLARRLYENKRRTAAAVIIQKHLRRWLAHRSFLQIYSSAVFIQSVIRGFITRQKFTCFKEEKAALLIQAFWRRRQVLRNFKHCRSSAISIQCGWRRKLARKELRRLRVAANEAGALRAAKSKLEEKLEQLSLRCDLERKLRLASEDSKLVEVRKLQKALEESSAEYAAAKAAAEIEHNKYISVQGQLDQSLKEITNLKGSLTQMTEVKQENLHLKTLVESFSKKTSDLETELSRARKCSDDTLEKLQDTEGKCKQLQHNLEKLEEKLSRLEKENQVLRQNGIYASPQSNYPGTPKAFSESKYSSALAVPSSNEKSVFETPTPTKYLVPFSQTLTGSRRNRITTEKHEEHHELLLKCIRENLGFRNDKPVAACIMYKSLLYWRAYESERTDIFNYIIEAINDVLKDKEEDINLLPYWLSNTSALLCLLQKNLRSNGFLTTPARRSVNTLSFGGKIMQTIKSPTKLFGLEETLSQVEARYPAIMFKQQLTASLEKIFGHLRESLKKEISPLLSLCIQAPKSSRGQSGKSTKSPGGAAPPLTNIHWDKIIEFLNSLMKRLQENHVPSFFIRKLITQLFSFINIQLFNSLLLRRECCTFSNGEYVKSGLSLLEKWIADITEEYSGTSWHELNYIRQAVGFLVIHQKRKRTLDEIRQDLCPALSVRQIYRICSMYWDDKYGTQGVSSEVVASMREMVNKDSQQLTSNSFLLDDDLSIPFSTDDLSKAIPAIDPTEVELPSALSNVPSAQFLACKTEIVAV</sequence>
<evidence type="ECO:0000256" key="11">
    <source>
        <dbReference type="SAM" id="Coils"/>
    </source>
</evidence>
<evidence type="ECO:0000256" key="3">
    <source>
        <dbReference type="ARBA" id="ARBA00022741"/>
    </source>
</evidence>
<dbReference type="GO" id="GO:0007015">
    <property type="term" value="P:actin filament organization"/>
    <property type="evidence" value="ECO:0007669"/>
    <property type="project" value="InterPro"/>
</dbReference>
<evidence type="ECO:0000256" key="8">
    <source>
        <dbReference type="ARBA" id="ARBA00023175"/>
    </source>
</evidence>
<dbReference type="Gene3D" id="1.20.120.720">
    <property type="entry name" value="Myosin VI head, motor domain, U50 subdomain"/>
    <property type="match status" value="1"/>
</dbReference>
<feature type="binding site" evidence="10">
    <location>
        <begin position="182"/>
        <end position="189"/>
    </location>
    <ligand>
        <name>ATP</name>
        <dbReference type="ChEBI" id="CHEBI:30616"/>
    </ligand>
</feature>
<dbReference type="PROSITE" id="PS51844">
    <property type="entry name" value="SH3_LIKE"/>
    <property type="match status" value="1"/>
</dbReference>
<dbReference type="CDD" id="cd15475">
    <property type="entry name" value="MyosinXI_CBD"/>
    <property type="match status" value="1"/>
</dbReference>
<dbReference type="GO" id="GO:0051015">
    <property type="term" value="F:actin filament binding"/>
    <property type="evidence" value="ECO:0007669"/>
    <property type="project" value="TreeGrafter"/>
</dbReference>
<dbReference type="GO" id="GO:0005737">
    <property type="term" value="C:cytoplasm"/>
    <property type="evidence" value="ECO:0007669"/>
    <property type="project" value="TreeGrafter"/>
</dbReference>
<dbReference type="GO" id="GO:0016459">
    <property type="term" value="C:myosin complex"/>
    <property type="evidence" value="ECO:0007669"/>
    <property type="project" value="UniProtKB-KW"/>
</dbReference>
<evidence type="ECO:0000256" key="9">
    <source>
        <dbReference type="ARBA" id="ARBA00023203"/>
    </source>
</evidence>
<keyword evidence="8 10" id="KW-0505">Motor protein</keyword>
<dbReference type="InterPro" id="IPR002710">
    <property type="entry name" value="Dilute_dom"/>
</dbReference>
<dbReference type="Gene3D" id="3.30.70.1590">
    <property type="match status" value="1"/>
</dbReference>
<feature type="domain" description="Dilute" evidence="12">
    <location>
        <begin position="1190"/>
        <end position="1491"/>
    </location>
</feature>
<dbReference type="Pfam" id="PF00612">
    <property type="entry name" value="IQ"/>
    <property type="match status" value="5"/>
</dbReference>
<evidence type="ECO:0000256" key="5">
    <source>
        <dbReference type="ARBA" id="ARBA00022860"/>
    </source>
</evidence>
<dbReference type="PROSITE" id="PS51126">
    <property type="entry name" value="DILUTE"/>
    <property type="match status" value="1"/>
</dbReference>
<dbReference type="PROSITE" id="PS51456">
    <property type="entry name" value="MYOSIN_MOTOR"/>
    <property type="match status" value="1"/>
</dbReference>
<evidence type="ECO:0000259" key="14">
    <source>
        <dbReference type="PROSITE" id="PS51844"/>
    </source>
</evidence>
<dbReference type="Proteomes" id="UP001140206">
    <property type="component" value="Chromosome 5"/>
</dbReference>
<keyword evidence="9 10" id="KW-0009">Actin-binding</keyword>
<dbReference type="PANTHER" id="PTHR13140:SF781">
    <property type="entry name" value="MYOSIN-15"/>
    <property type="match status" value="1"/>
</dbReference>
<evidence type="ECO:0000313" key="15">
    <source>
        <dbReference type="EMBL" id="KAJ4754246.1"/>
    </source>
</evidence>
<dbReference type="GO" id="GO:0000146">
    <property type="term" value="F:microfilament motor activity"/>
    <property type="evidence" value="ECO:0007669"/>
    <property type="project" value="TreeGrafter"/>
</dbReference>
<dbReference type="InterPro" id="IPR036961">
    <property type="entry name" value="Kinesin_motor_dom_sf"/>
</dbReference>
<dbReference type="FunFam" id="1.10.10.820:FF:000001">
    <property type="entry name" value="Myosin heavy chain"/>
    <property type="match status" value="1"/>
</dbReference>
<dbReference type="Gene3D" id="3.40.850.10">
    <property type="entry name" value="Kinesin motor domain"/>
    <property type="match status" value="1"/>
</dbReference>
<evidence type="ECO:0000259" key="12">
    <source>
        <dbReference type="PROSITE" id="PS51126"/>
    </source>
</evidence>
<evidence type="ECO:0000256" key="4">
    <source>
        <dbReference type="ARBA" id="ARBA00022840"/>
    </source>
</evidence>
<feature type="coiled-coil region" evidence="11">
    <location>
        <begin position="1036"/>
        <end position="1077"/>
    </location>
</feature>
<dbReference type="InterPro" id="IPR000048">
    <property type="entry name" value="IQ_motif_EF-hand-BS"/>
</dbReference>
<dbReference type="InterPro" id="IPR004009">
    <property type="entry name" value="SH3_Myosin"/>
</dbReference>
<dbReference type="Pfam" id="PF00063">
    <property type="entry name" value="Myosin_head"/>
    <property type="match status" value="1"/>
</dbReference>
<dbReference type="Gene3D" id="1.10.10.820">
    <property type="match status" value="1"/>
</dbReference>
<keyword evidence="6 11" id="KW-0175">Coiled coil</keyword>
<feature type="region of interest" description="Actin-binding" evidence="10">
    <location>
        <begin position="639"/>
        <end position="661"/>
    </location>
</feature>
<evidence type="ECO:0000256" key="2">
    <source>
        <dbReference type="ARBA" id="ARBA00022737"/>
    </source>
</evidence>
<dbReference type="CDD" id="cd01384">
    <property type="entry name" value="MYSc_Myo11"/>
    <property type="match status" value="1"/>
</dbReference>
<keyword evidence="4 10" id="KW-0067">ATP-binding</keyword>
<keyword evidence="16" id="KW-1185">Reference proteome</keyword>
<feature type="domain" description="Myosin N-terminal SH3-like" evidence="14">
    <location>
        <begin position="32"/>
        <end position="81"/>
    </location>
</feature>
<dbReference type="GO" id="GO:0005524">
    <property type="term" value="F:ATP binding"/>
    <property type="evidence" value="ECO:0007669"/>
    <property type="project" value="UniProtKB-UniRule"/>
</dbReference>
<dbReference type="Gene3D" id="1.20.5.190">
    <property type="match status" value="3"/>
</dbReference>
<name>A0AAV8CGB6_9POAL</name>
<evidence type="ECO:0000259" key="13">
    <source>
        <dbReference type="PROSITE" id="PS51456"/>
    </source>
</evidence>
<protein>
    <submittedName>
        <fullName evidence="15">Myosin</fullName>
    </submittedName>
</protein>
<dbReference type="InterPro" id="IPR001609">
    <property type="entry name" value="Myosin_head_motor_dom-like"/>
</dbReference>
<feature type="domain" description="Myosin motor" evidence="13">
    <location>
        <begin position="88"/>
        <end position="758"/>
    </location>
</feature>
<dbReference type="GO" id="GO:0005516">
    <property type="term" value="F:calmodulin binding"/>
    <property type="evidence" value="ECO:0007669"/>
    <property type="project" value="UniProtKB-KW"/>
</dbReference>
<evidence type="ECO:0000313" key="16">
    <source>
        <dbReference type="Proteomes" id="UP001140206"/>
    </source>
</evidence>
<dbReference type="SUPFAM" id="SSF52540">
    <property type="entry name" value="P-loop containing nucleoside triphosphate hydrolases"/>
    <property type="match status" value="2"/>
</dbReference>
<comment type="similarity">
    <text evidence="1">Belongs to the TRAFAC class myosin-kinesin ATPase superfamily. Myosin family. Plant myosin class XI subfamily.</text>
</comment>
<evidence type="ECO:0000256" key="6">
    <source>
        <dbReference type="ARBA" id="ARBA00023054"/>
    </source>
</evidence>
<dbReference type="PANTHER" id="PTHR13140">
    <property type="entry name" value="MYOSIN"/>
    <property type="match status" value="1"/>
</dbReference>
<dbReference type="Pfam" id="PF01843">
    <property type="entry name" value="DIL"/>
    <property type="match status" value="1"/>
</dbReference>
<comment type="caution">
    <text evidence="15">The sequence shown here is derived from an EMBL/GenBank/DDBJ whole genome shotgun (WGS) entry which is preliminary data.</text>
</comment>
<reference evidence="15" key="1">
    <citation type="submission" date="2022-08" db="EMBL/GenBank/DDBJ databases">
        <authorList>
            <person name="Marques A."/>
        </authorList>
    </citation>
    <scope>NUCLEOTIDE SEQUENCE</scope>
    <source>
        <strain evidence="15">RhyPub2mFocal</strain>
        <tissue evidence="15">Leaves</tissue>
    </source>
</reference>
<keyword evidence="5" id="KW-0112">Calmodulin-binding</keyword>
<keyword evidence="2" id="KW-0677">Repeat</keyword>
<dbReference type="Gene3D" id="1.20.58.530">
    <property type="match status" value="1"/>
</dbReference>
<dbReference type="SMART" id="SM01132">
    <property type="entry name" value="DIL"/>
    <property type="match status" value="1"/>
</dbReference>
<proteinExistence type="inferred from homology"/>